<dbReference type="OrthoDB" id="2019572at2759"/>
<feature type="domain" description="WSC" evidence="8">
    <location>
        <begin position="43"/>
        <end position="132"/>
    </location>
</feature>
<evidence type="ECO:0000256" key="3">
    <source>
        <dbReference type="ARBA" id="ARBA00022989"/>
    </source>
</evidence>
<accession>A0A9P9E8R8</accession>
<organism evidence="9 10">
    <name type="scientific">Dactylonectria estremocensis</name>
    <dbReference type="NCBI Taxonomy" id="1079267"/>
    <lineage>
        <taxon>Eukaryota</taxon>
        <taxon>Fungi</taxon>
        <taxon>Dikarya</taxon>
        <taxon>Ascomycota</taxon>
        <taxon>Pezizomycotina</taxon>
        <taxon>Sordariomycetes</taxon>
        <taxon>Hypocreomycetidae</taxon>
        <taxon>Hypocreales</taxon>
        <taxon>Nectriaceae</taxon>
        <taxon>Dactylonectria</taxon>
    </lineage>
</organism>
<dbReference type="InterPro" id="IPR002889">
    <property type="entry name" value="WSC_carb-bd"/>
</dbReference>
<evidence type="ECO:0000256" key="2">
    <source>
        <dbReference type="ARBA" id="ARBA00022692"/>
    </source>
</evidence>
<keyword evidence="7" id="KW-0732">Signal</keyword>
<evidence type="ECO:0000256" key="5">
    <source>
        <dbReference type="SAM" id="MobiDB-lite"/>
    </source>
</evidence>
<feature type="region of interest" description="Disordered" evidence="5">
    <location>
        <begin position="146"/>
        <end position="188"/>
    </location>
</feature>
<dbReference type="GO" id="GO:0016020">
    <property type="term" value="C:membrane"/>
    <property type="evidence" value="ECO:0007669"/>
    <property type="project" value="UniProtKB-SubCell"/>
</dbReference>
<feature type="transmembrane region" description="Helical" evidence="6">
    <location>
        <begin position="193"/>
        <end position="217"/>
    </location>
</feature>
<dbReference type="InterPro" id="IPR051694">
    <property type="entry name" value="Immunoregulatory_rcpt-like"/>
</dbReference>
<dbReference type="Pfam" id="PF01822">
    <property type="entry name" value="WSC"/>
    <property type="match status" value="1"/>
</dbReference>
<dbReference type="AlphaFoldDB" id="A0A9P9E8R8"/>
<reference evidence="9" key="1">
    <citation type="journal article" date="2021" name="Nat. Commun.">
        <title>Genetic determinants of endophytism in the Arabidopsis root mycobiome.</title>
        <authorList>
            <person name="Mesny F."/>
            <person name="Miyauchi S."/>
            <person name="Thiergart T."/>
            <person name="Pickel B."/>
            <person name="Atanasova L."/>
            <person name="Karlsson M."/>
            <person name="Huettel B."/>
            <person name="Barry K.W."/>
            <person name="Haridas S."/>
            <person name="Chen C."/>
            <person name="Bauer D."/>
            <person name="Andreopoulos W."/>
            <person name="Pangilinan J."/>
            <person name="LaButti K."/>
            <person name="Riley R."/>
            <person name="Lipzen A."/>
            <person name="Clum A."/>
            <person name="Drula E."/>
            <person name="Henrissat B."/>
            <person name="Kohler A."/>
            <person name="Grigoriev I.V."/>
            <person name="Martin F.M."/>
            <person name="Hacquard S."/>
        </authorList>
    </citation>
    <scope>NUCLEOTIDE SEQUENCE</scope>
    <source>
        <strain evidence="9">MPI-CAGE-AT-0021</strain>
    </source>
</reference>
<evidence type="ECO:0000256" key="7">
    <source>
        <dbReference type="SAM" id="SignalP"/>
    </source>
</evidence>
<gene>
    <name evidence="9" type="ORF">B0J13DRAFT_528767</name>
</gene>
<dbReference type="Proteomes" id="UP000717696">
    <property type="component" value="Unassembled WGS sequence"/>
</dbReference>
<dbReference type="PROSITE" id="PS51212">
    <property type="entry name" value="WSC"/>
    <property type="match status" value="1"/>
</dbReference>
<evidence type="ECO:0000256" key="1">
    <source>
        <dbReference type="ARBA" id="ARBA00004167"/>
    </source>
</evidence>
<evidence type="ECO:0000256" key="4">
    <source>
        <dbReference type="ARBA" id="ARBA00023136"/>
    </source>
</evidence>
<dbReference type="GO" id="GO:0071944">
    <property type="term" value="C:cell periphery"/>
    <property type="evidence" value="ECO:0007669"/>
    <property type="project" value="UniProtKB-ARBA"/>
</dbReference>
<evidence type="ECO:0000313" key="9">
    <source>
        <dbReference type="EMBL" id="KAH7134664.1"/>
    </source>
</evidence>
<evidence type="ECO:0000256" key="6">
    <source>
        <dbReference type="SAM" id="Phobius"/>
    </source>
</evidence>
<proteinExistence type="predicted"/>
<dbReference type="EMBL" id="JAGMUU010000017">
    <property type="protein sequence ID" value="KAH7134664.1"/>
    <property type="molecule type" value="Genomic_DNA"/>
</dbReference>
<comment type="subcellular location">
    <subcellularLocation>
        <location evidence="1">Membrane</location>
        <topology evidence="1">Single-pass membrane protein</topology>
    </subcellularLocation>
</comment>
<keyword evidence="3 6" id="KW-1133">Transmembrane helix</keyword>
<feature type="compositionally biased region" description="Low complexity" evidence="5">
    <location>
        <begin position="146"/>
        <end position="179"/>
    </location>
</feature>
<comment type="caution">
    <text evidence="9">The sequence shown here is derived from an EMBL/GenBank/DDBJ whole genome shotgun (WGS) entry which is preliminary data.</text>
</comment>
<keyword evidence="4 6" id="KW-0472">Membrane</keyword>
<sequence>MKATTLFSLAFVAATQILGAYAATKTTASTPTQKPSTVPIADQLTSHGCYKSGGNLTVVKVEFLASGSCWKACVAKDAYVMGLHASSCYCGMVYPPKEDLTKDSKCNYPCAYYDKEACGGLEDGIFSIWNTGIDVLVEDMEPVSSSTTAASSSTAKPTTSAAATSAATTSEASSTSSSDSDSDDGGGKKTNTVAIAVGSVVGVVAVAAIIGAAVFFVRRRRNAEIEEDHRRNAAVNAFINGSKPPGSSGSISMTDSRLDPVMAHRRLSDGSIADEQDYSRRILRVTNA</sequence>
<keyword evidence="10" id="KW-1185">Reference proteome</keyword>
<dbReference type="PANTHER" id="PTHR15549">
    <property type="entry name" value="PAIRED IMMUNOGLOBULIN-LIKE TYPE 2 RECEPTOR"/>
    <property type="match status" value="1"/>
</dbReference>
<feature type="signal peptide" evidence="7">
    <location>
        <begin position="1"/>
        <end position="22"/>
    </location>
</feature>
<evidence type="ECO:0000259" key="8">
    <source>
        <dbReference type="PROSITE" id="PS51212"/>
    </source>
</evidence>
<feature type="chain" id="PRO_5040127633" description="WSC domain-containing protein" evidence="7">
    <location>
        <begin position="23"/>
        <end position="288"/>
    </location>
</feature>
<protein>
    <recommendedName>
        <fullName evidence="8">WSC domain-containing protein</fullName>
    </recommendedName>
</protein>
<name>A0A9P9E8R8_9HYPO</name>
<keyword evidence="2 6" id="KW-0812">Transmembrane</keyword>
<evidence type="ECO:0000313" key="10">
    <source>
        <dbReference type="Proteomes" id="UP000717696"/>
    </source>
</evidence>